<gene>
    <name evidence="1" type="ORF">A8139_04865</name>
</gene>
<accession>A0A2Z4PP63</accession>
<reference evidence="1 2" key="1">
    <citation type="submission" date="2016-06" db="EMBL/GenBank/DDBJ databases">
        <title>The sequenced genome of the ice-adhering bacterium Marinomonas primoryensis, from Antarctica.</title>
        <authorList>
            <person name="Graham L."/>
            <person name="Vance T.D.R."/>
            <person name="Davies P.L."/>
        </authorList>
    </citation>
    <scope>NUCLEOTIDE SEQUENCE [LARGE SCALE GENOMIC DNA]</scope>
    <source>
        <strain evidence="1 2">AceL</strain>
    </source>
</reference>
<dbReference type="EMBL" id="CP016181">
    <property type="protein sequence ID" value="AWX99410.1"/>
    <property type="molecule type" value="Genomic_DNA"/>
</dbReference>
<evidence type="ECO:0000313" key="2">
    <source>
        <dbReference type="Proteomes" id="UP000249898"/>
    </source>
</evidence>
<organism evidence="1 2">
    <name type="scientific">Marinomonas primoryensis</name>
    <dbReference type="NCBI Taxonomy" id="178399"/>
    <lineage>
        <taxon>Bacteria</taxon>
        <taxon>Pseudomonadati</taxon>
        <taxon>Pseudomonadota</taxon>
        <taxon>Gammaproteobacteria</taxon>
        <taxon>Oceanospirillales</taxon>
        <taxon>Oceanospirillaceae</taxon>
        <taxon>Marinomonas</taxon>
    </lineage>
</organism>
<dbReference type="Proteomes" id="UP000249898">
    <property type="component" value="Chromosome"/>
</dbReference>
<dbReference type="RefSeq" id="WP_112136132.1">
    <property type="nucleotide sequence ID" value="NZ_CP016181.1"/>
</dbReference>
<sequence>MALSEFEFKRCEQQLNQFLTVHRPPAHVRNQIDINYRIVNQSVEIFEIRPNFHDPLSQVELAVAKATFVKKQKAWKIFWQKSNLTWQRYDPVPEVAFIEDFLEVIGKDEYDCFFS</sequence>
<dbReference type="AlphaFoldDB" id="A0A2Z4PP63"/>
<dbReference type="Pfam" id="PF11225">
    <property type="entry name" value="DUF3024"/>
    <property type="match status" value="1"/>
</dbReference>
<protein>
    <recommendedName>
        <fullName evidence="3">DUF3024 domain-containing protein</fullName>
    </recommendedName>
</protein>
<dbReference type="InterPro" id="IPR021388">
    <property type="entry name" value="DUF3024"/>
</dbReference>
<evidence type="ECO:0008006" key="3">
    <source>
        <dbReference type="Google" id="ProtNLM"/>
    </source>
</evidence>
<name>A0A2Z4PP63_9GAMM</name>
<dbReference type="OrthoDB" id="1362002at2"/>
<evidence type="ECO:0000313" key="1">
    <source>
        <dbReference type="EMBL" id="AWX99410.1"/>
    </source>
</evidence>
<proteinExistence type="predicted"/>